<dbReference type="CDD" id="cd06257">
    <property type="entry name" value="DnaJ"/>
    <property type="match status" value="1"/>
</dbReference>
<feature type="transmembrane region" description="Helical" evidence="10">
    <location>
        <begin position="193"/>
        <end position="216"/>
    </location>
</feature>
<evidence type="ECO:0000313" key="13">
    <source>
        <dbReference type="Proteomes" id="UP000728032"/>
    </source>
</evidence>
<dbReference type="InterPro" id="IPR035892">
    <property type="entry name" value="C2_domain_sf"/>
</dbReference>
<dbReference type="SUPFAM" id="SSF46565">
    <property type="entry name" value="Chaperone J-domain"/>
    <property type="match status" value="1"/>
</dbReference>
<proteinExistence type="predicted"/>
<evidence type="ECO:0000256" key="6">
    <source>
        <dbReference type="ARBA" id="ARBA00022989"/>
    </source>
</evidence>
<dbReference type="InterPro" id="IPR014756">
    <property type="entry name" value="Ig_E-set"/>
</dbReference>
<dbReference type="GO" id="GO:0006614">
    <property type="term" value="P:SRP-dependent cotranslational protein targeting to membrane"/>
    <property type="evidence" value="ECO:0007669"/>
    <property type="project" value="TreeGrafter"/>
</dbReference>
<dbReference type="PRINTS" id="PR00625">
    <property type="entry name" value="JDOMAIN"/>
</dbReference>
<keyword evidence="13" id="KW-1185">Reference proteome</keyword>
<feature type="transmembrane region" description="Helical" evidence="10">
    <location>
        <begin position="76"/>
        <end position="96"/>
    </location>
</feature>
<feature type="compositionally biased region" description="Basic and acidic residues" evidence="9">
    <location>
        <begin position="637"/>
        <end position="646"/>
    </location>
</feature>
<dbReference type="GO" id="GO:0008320">
    <property type="term" value="F:protein transmembrane transporter activity"/>
    <property type="evidence" value="ECO:0007669"/>
    <property type="project" value="TreeGrafter"/>
</dbReference>
<dbReference type="Gene3D" id="1.10.287.110">
    <property type="entry name" value="DnaJ domain"/>
    <property type="match status" value="1"/>
</dbReference>
<comment type="subcellular location">
    <subcellularLocation>
        <location evidence="1">Endoplasmic reticulum membrane</location>
        <topology evidence="1">Multi-pass membrane protein</topology>
    </subcellularLocation>
</comment>
<accession>A0A7R9QQE2</accession>
<gene>
    <name evidence="12" type="ORF">ONB1V03_LOCUS10690</name>
</gene>
<dbReference type="PROSITE" id="PS50076">
    <property type="entry name" value="DNAJ_2"/>
    <property type="match status" value="1"/>
</dbReference>
<dbReference type="EMBL" id="CAJPVJ010007432">
    <property type="protein sequence ID" value="CAG2171227.1"/>
    <property type="molecule type" value="Genomic_DNA"/>
</dbReference>
<dbReference type="OrthoDB" id="1734229at2759"/>
<dbReference type="Pfam" id="PF02889">
    <property type="entry name" value="Sec63"/>
    <property type="match status" value="2"/>
</dbReference>
<dbReference type="InterPro" id="IPR004179">
    <property type="entry name" value="Sec63-dom"/>
</dbReference>
<evidence type="ECO:0000256" key="10">
    <source>
        <dbReference type="SAM" id="Phobius"/>
    </source>
</evidence>
<feature type="compositionally biased region" description="Acidic residues" evidence="9">
    <location>
        <begin position="619"/>
        <end position="629"/>
    </location>
</feature>
<dbReference type="GO" id="GO:0031207">
    <property type="term" value="C:Sec62/Sec63 complex"/>
    <property type="evidence" value="ECO:0007669"/>
    <property type="project" value="TreeGrafter"/>
</dbReference>
<dbReference type="AlphaFoldDB" id="A0A7R9QQE2"/>
<protein>
    <recommendedName>
        <fullName evidence="11">J domain-containing protein</fullName>
    </recommendedName>
</protein>
<dbReference type="SUPFAM" id="SSF158702">
    <property type="entry name" value="Sec63 N-terminal domain-like"/>
    <property type="match status" value="1"/>
</dbReference>
<sequence>MAGSKFQYDESGGTFFYFLLSFLALVVIPSTYYGWPKRQSKDDNKRDRKQCHCEQCAQKSSYLSNREPFLKVKQRIIKLFLILGWMALFACAYKVAHLTNDYINWDPFEILQIDPGSSTAEIKKAYRRLSLVYHPDKETGDERKFLKIAKAYAALTDEEARKNWETYGNPDGPGAMSFGIALPSWIVEKENSFLVLGLYALVFMIALPVAVGIWWYRSVKYGGDQVLLDTTQLYYYFIHKTPHMPLKRVLMVLASSLEFERNHNSEVIERPSDNEEVPHLMKLLPNLGEKNKERPLCFTYSIKARALLHAHLSRMQLPPHSLDIDKLYVVGKCPYLLQEFVQCVSQLTMLALAGRIARTPNLDTLEHTMKLSALVVQALWDSKNSLLQLPHVSEDMLRHFTTRKRNVRNIRQLASMKSDERRSMLRNLSDEQYEDVMNVISKMPLLEIDVRSEVLDDEDAGIITAGAIVTVTVSLCRQNMSVLFDKEFIEEKSCIDNEEETEDKENLAIGEAGDKMQTNETALKKPKVWEKQTKGKKKGSKSAKTKKTPKTAAIKKMAQNQSQQPKETTEANNQVIAVKKSKTKESDGESNDGSERGSDDESDVENSERTVSKATEEVSEHEEEEDNWDDFQKSVTKKKEPLEGKSKMSHSVHCPYFPDDKQEYWWIYLSDKKRHALISAPYLMTNLVDKEEVELKFTAPQKPGQYTYSVIVRSDSYVDFDISKTIKLDVKEAPKQTESHPQWDISEDEEEVNKDEDSAVEDSDLVNSTDESDDELDD</sequence>
<dbReference type="PANTHER" id="PTHR24075">
    <property type="entry name" value="SEC63 DOMAIN-CONTAINING"/>
    <property type="match status" value="1"/>
</dbReference>
<dbReference type="Pfam" id="PF00226">
    <property type="entry name" value="DnaJ"/>
    <property type="match status" value="1"/>
</dbReference>
<dbReference type="PANTHER" id="PTHR24075:SF0">
    <property type="entry name" value="TRANSLOCATION PROTEIN SEC63 HOMOLOG"/>
    <property type="match status" value="1"/>
</dbReference>
<dbReference type="FunFam" id="1.10.287.110:FF:000063">
    <property type="entry name" value="Translocation protein SEC63"/>
    <property type="match status" value="1"/>
</dbReference>
<dbReference type="Gene3D" id="2.60.40.150">
    <property type="entry name" value="C2 domain"/>
    <property type="match status" value="1"/>
</dbReference>
<feature type="region of interest" description="Disordered" evidence="9">
    <location>
        <begin position="497"/>
        <end position="653"/>
    </location>
</feature>
<dbReference type="Proteomes" id="UP000728032">
    <property type="component" value="Unassembled WGS sequence"/>
</dbReference>
<feature type="compositionally biased region" description="Polar residues" evidence="9">
    <location>
        <begin position="559"/>
        <end position="575"/>
    </location>
</feature>
<evidence type="ECO:0000256" key="7">
    <source>
        <dbReference type="ARBA" id="ARBA00023136"/>
    </source>
</evidence>
<keyword evidence="2" id="KW-0813">Transport</keyword>
<dbReference type="GO" id="GO:0003723">
    <property type="term" value="F:RNA binding"/>
    <property type="evidence" value="ECO:0007669"/>
    <property type="project" value="TreeGrafter"/>
</dbReference>
<dbReference type="SMART" id="SM00271">
    <property type="entry name" value="DnaJ"/>
    <property type="match status" value="1"/>
</dbReference>
<evidence type="ECO:0000256" key="9">
    <source>
        <dbReference type="SAM" id="MobiDB-lite"/>
    </source>
</evidence>
<evidence type="ECO:0000256" key="1">
    <source>
        <dbReference type="ARBA" id="ARBA00004477"/>
    </source>
</evidence>
<feature type="compositionally biased region" description="Acidic residues" evidence="9">
    <location>
        <begin position="745"/>
        <end position="778"/>
    </location>
</feature>
<keyword evidence="6 10" id="KW-1133">Transmembrane helix</keyword>
<dbReference type="Gene3D" id="1.10.150.20">
    <property type="entry name" value="5' to 3' exonuclease, C-terminal subdomain"/>
    <property type="match status" value="1"/>
</dbReference>
<dbReference type="InterPro" id="IPR036869">
    <property type="entry name" value="J_dom_sf"/>
</dbReference>
<organism evidence="12">
    <name type="scientific">Oppiella nova</name>
    <dbReference type="NCBI Taxonomy" id="334625"/>
    <lineage>
        <taxon>Eukaryota</taxon>
        <taxon>Metazoa</taxon>
        <taxon>Ecdysozoa</taxon>
        <taxon>Arthropoda</taxon>
        <taxon>Chelicerata</taxon>
        <taxon>Arachnida</taxon>
        <taxon>Acari</taxon>
        <taxon>Acariformes</taxon>
        <taxon>Sarcoptiformes</taxon>
        <taxon>Oribatida</taxon>
        <taxon>Brachypylina</taxon>
        <taxon>Oppioidea</taxon>
        <taxon>Oppiidae</taxon>
        <taxon>Oppiella</taxon>
    </lineage>
</organism>
<dbReference type="GO" id="GO:0006620">
    <property type="term" value="P:post-translational protein targeting to endoplasmic reticulum membrane"/>
    <property type="evidence" value="ECO:0007669"/>
    <property type="project" value="TreeGrafter"/>
</dbReference>
<dbReference type="SMART" id="SM00973">
    <property type="entry name" value="Sec63"/>
    <property type="match status" value="1"/>
</dbReference>
<evidence type="ECO:0000256" key="3">
    <source>
        <dbReference type="ARBA" id="ARBA00022692"/>
    </source>
</evidence>
<feature type="domain" description="J" evidence="11">
    <location>
        <begin position="106"/>
        <end position="168"/>
    </location>
</feature>
<keyword evidence="5" id="KW-0653">Protein transport</keyword>
<name>A0A7R9QQE2_9ACAR</name>
<dbReference type="Gene3D" id="1.10.3380.10">
    <property type="entry name" value="Sec63 N-terminal domain-like domain"/>
    <property type="match status" value="1"/>
</dbReference>
<dbReference type="FunFam" id="1.10.3380.10:FF:000011">
    <property type="entry name" value="Translocation protein SEC63"/>
    <property type="match status" value="1"/>
</dbReference>
<evidence type="ECO:0000256" key="8">
    <source>
        <dbReference type="ARBA" id="ARBA00023186"/>
    </source>
</evidence>
<dbReference type="SUPFAM" id="SSF81296">
    <property type="entry name" value="E set domains"/>
    <property type="match status" value="1"/>
</dbReference>
<dbReference type="InterPro" id="IPR001623">
    <property type="entry name" value="DnaJ_domain"/>
</dbReference>
<keyword evidence="4" id="KW-0256">Endoplasmic reticulum</keyword>
<evidence type="ECO:0000256" key="2">
    <source>
        <dbReference type="ARBA" id="ARBA00022448"/>
    </source>
</evidence>
<feature type="region of interest" description="Disordered" evidence="9">
    <location>
        <begin position="731"/>
        <end position="778"/>
    </location>
</feature>
<evidence type="ECO:0000313" key="12">
    <source>
        <dbReference type="EMBL" id="CAD7654040.1"/>
    </source>
</evidence>
<keyword evidence="8" id="KW-0143">Chaperone</keyword>
<evidence type="ECO:0000259" key="11">
    <source>
        <dbReference type="PROSITE" id="PS50076"/>
    </source>
</evidence>
<evidence type="ECO:0000256" key="4">
    <source>
        <dbReference type="ARBA" id="ARBA00022824"/>
    </source>
</evidence>
<feature type="compositionally biased region" description="Basic and acidic residues" evidence="9">
    <location>
        <begin position="606"/>
        <end position="618"/>
    </location>
</feature>
<feature type="compositionally biased region" description="Basic residues" evidence="9">
    <location>
        <begin position="534"/>
        <end position="549"/>
    </location>
</feature>
<feature type="compositionally biased region" description="Basic and acidic residues" evidence="9">
    <location>
        <begin position="583"/>
        <end position="599"/>
    </location>
</feature>
<keyword evidence="3 10" id="KW-0812">Transmembrane</keyword>
<evidence type="ECO:0000256" key="5">
    <source>
        <dbReference type="ARBA" id="ARBA00022927"/>
    </source>
</evidence>
<feature type="transmembrane region" description="Helical" evidence="10">
    <location>
        <begin position="15"/>
        <end position="35"/>
    </location>
</feature>
<keyword evidence="7 10" id="KW-0472">Membrane</keyword>
<dbReference type="EMBL" id="OC922257">
    <property type="protein sequence ID" value="CAD7654040.1"/>
    <property type="molecule type" value="Genomic_DNA"/>
</dbReference>
<reference evidence="12" key="1">
    <citation type="submission" date="2020-11" db="EMBL/GenBank/DDBJ databases">
        <authorList>
            <person name="Tran Van P."/>
        </authorList>
    </citation>
    <scope>NUCLEOTIDE SEQUENCE</scope>
</reference>